<sequence length="203" mass="22911">MKLYYSPGSCGLASQIALREVGQVFELIKVDFKTKQTIEGDYYKVTPKGFVPALKLDDGDILTEGAVILQWIADQNARYGLLPEFGTRERYTALEWLNFVASDLHKNMAVMFSSVIDGTTKQKFAQVNLINKFEYIDEKLTGRDYVLGNRFSIADAYLYNVLSWAPRVNLDISGYEHIQKFMARMETRPSVRASLEAEGLAAG</sequence>
<dbReference type="InterPro" id="IPR004046">
    <property type="entry name" value="GST_C"/>
</dbReference>
<dbReference type="SFLD" id="SFLDG00358">
    <property type="entry name" value="Main_(cytGST)"/>
    <property type="match status" value="1"/>
</dbReference>
<evidence type="ECO:0000259" key="1">
    <source>
        <dbReference type="PROSITE" id="PS50404"/>
    </source>
</evidence>
<dbReference type="Proteomes" id="UP000219374">
    <property type="component" value="Unassembled WGS sequence"/>
</dbReference>
<dbReference type="RefSeq" id="WP_097122045.1">
    <property type="nucleotide sequence ID" value="NZ_OCND01000005.1"/>
</dbReference>
<feature type="domain" description="GST C-terminal" evidence="2">
    <location>
        <begin position="86"/>
        <end position="203"/>
    </location>
</feature>
<dbReference type="SFLD" id="SFLDG01150">
    <property type="entry name" value="Main.1:_Beta-like"/>
    <property type="match status" value="1"/>
</dbReference>
<dbReference type="SUPFAM" id="SSF52833">
    <property type="entry name" value="Thioredoxin-like"/>
    <property type="match status" value="1"/>
</dbReference>
<dbReference type="SUPFAM" id="SSF47616">
    <property type="entry name" value="GST C-terminal domain-like"/>
    <property type="match status" value="1"/>
</dbReference>
<dbReference type="CDD" id="cd03057">
    <property type="entry name" value="GST_N_Beta"/>
    <property type="match status" value="1"/>
</dbReference>
<evidence type="ECO:0000313" key="3">
    <source>
        <dbReference type="EMBL" id="SOD54757.1"/>
    </source>
</evidence>
<dbReference type="InterPro" id="IPR040079">
    <property type="entry name" value="Glutathione_S-Trfase"/>
</dbReference>
<dbReference type="PANTHER" id="PTHR44051:SF8">
    <property type="entry name" value="GLUTATHIONE S-TRANSFERASE GSTA"/>
    <property type="match status" value="1"/>
</dbReference>
<dbReference type="PANTHER" id="PTHR44051">
    <property type="entry name" value="GLUTATHIONE S-TRANSFERASE-RELATED"/>
    <property type="match status" value="1"/>
</dbReference>
<name>A0A286D811_9GAMM</name>
<dbReference type="SFLD" id="SFLDS00019">
    <property type="entry name" value="Glutathione_Transferase_(cytos"/>
    <property type="match status" value="1"/>
</dbReference>
<evidence type="ECO:0000313" key="4">
    <source>
        <dbReference type="Proteomes" id="UP000219374"/>
    </source>
</evidence>
<evidence type="ECO:0000259" key="2">
    <source>
        <dbReference type="PROSITE" id="PS50405"/>
    </source>
</evidence>
<dbReference type="Gene3D" id="1.20.1050.10">
    <property type="match status" value="1"/>
</dbReference>
<dbReference type="InterPro" id="IPR036282">
    <property type="entry name" value="Glutathione-S-Trfase_C_sf"/>
</dbReference>
<dbReference type="PROSITE" id="PS50404">
    <property type="entry name" value="GST_NTER"/>
    <property type="match status" value="1"/>
</dbReference>
<reference evidence="3 4" key="1">
    <citation type="submission" date="2017-09" db="EMBL/GenBank/DDBJ databases">
        <authorList>
            <person name="Ehlers B."/>
            <person name="Leendertz F.H."/>
        </authorList>
    </citation>
    <scope>NUCLEOTIDE SEQUENCE [LARGE SCALE GENOMIC DNA]</scope>
    <source>
        <strain evidence="3 4">CGMCC 1.10978</strain>
    </source>
</reference>
<dbReference type="AlphaFoldDB" id="A0A286D811"/>
<gene>
    <name evidence="3" type="ORF">SAMN06296416_10517</name>
</gene>
<dbReference type="Pfam" id="PF00043">
    <property type="entry name" value="GST_C"/>
    <property type="match status" value="1"/>
</dbReference>
<protein>
    <submittedName>
        <fullName evidence="3">Glutathione S-transferase</fullName>
    </submittedName>
</protein>
<dbReference type="InterPro" id="IPR036249">
    <property type="entry name" value="Thioredoxin-like_sf"/>
</dbReference>
<organism evidence="3 4">
    <name type="scientific">Pseudoxanthomonas wuyuanensis</name>
    <dbReference type="NCBI Taxonomy" id="1073196"/>
    <lineage>
        <taxon>Bacteria</taxon>
        <taxon>Pseudomonadati</taxon>
        <taxon>Pseudomonadota</taxon>
        <taxon>Gammaproteobacteria</taxon>
        <taxon>Lysobacterales</taxon>
        <taxon>Lysobacteraceae</taxon>
        <taxon>Pseudoxanthomonas</taxon>
    </lineage>
</organism>
<dbReference type="Pfam" id="PF13409">
    <property type="entry name" value="GST_N_2"/>
    <property type="match status" value="1"/>
</dbReference>
<accession>A0A286D811</accession>
<dbReference type="InterPro" id="IPR004045">
    <property type="entry name" value="Glutathione_S-Trfase_N"/>
</dbReference>
<dbReference type="InterPro" id="IPR010987">
    <property type="entry name" value="Glutathione-S-Trfase_C-like"/>
</dbReference>
<feature type="domain" description="GST N-terminal" evidence="1">
    <location>
        <begin position="1"/>
        <end position="80"/>
    </location>
</feature>
<dbReference type="GO" id="GO:0016740">
    <property type="term" value="F:transferase activity"/>
    <property type="evidence" value="ECO:0007669"/>
    <property type="project" value="UniProtKB-KW"/>
</dbReference>
<dbReference type="PROSITE" id="PS50405">
    <property type="entry name" value="GST_CTER"/>
    <property type="match status" value="1"/>
</dbReference>
<dbReference type="EMBL" id="OCND01000005">
    <property type="protein sequence ID" value="SOD54757.1"/>
    <property type="molecule type" value="Genomic_DNA"/>
</dbReference>
<keyword evidence="3" id="KW-0808">Transferase</keyword>
<dbReference type="NCBIfam" id="NF007831">
    <property type="entry name" value="PRK10542.1"/>
    <property type="match status" value="1"/>
</dbReference>
<proteinExistence type="predicted"/>
<keyword evidence="4" id="KW-1185">Reference proteome</keyword>
<dbReference type="OrthoDB" id="8772754at2"/>
<dbReference type="CDD" id="cd03188">
    <property type="entry name" value="GST_C_Beta"/>
    <property type="match status" value="1"/>
</dbReference>
<dbReference type="Gene3D" id="3.40.30.10">
    <property type="entry name" value="Glutaredoxin"/>
    <property type="match status" value="1"/>
</dbReference>